<dbReference type="Gene3D" id="1.25.40.20">
    <property type="entry name" value="Ankyrin repeat-containing domain"/>
    <property type="match status" value="4"/>
</dbReference>
<keyword evidence="1" id="KW-0677">Repeat</keyword>
<feature type="repeat" description="ANK" evidence="3">
    <location>
        <begin position="514"/>
        <end position="546"/>
    </location>
</feature>
<dbReference type="Pfam" id="PF00023">
    <property type="entry name" value="Ank"/>
    <property type="match status" value="1"/>
</dbReference>
<keyword evidence="5" id="KW-1185">Reference proteome</keyword>
<comment type="caution">
    <text evidence="4">The sequence shown here is derived from an EMBL/GenBank/DDBJ whole genome shotgun (WGS) entry which is preliminary data.</text>
</comment>
<organism evidence="4 5">
    <name type="scientific">Coleophoma crateriformis</name>
    <dbReference type="NCBI Taxonomy" id="565419"/>
    <lineage>
        <taxon>Eukaryota</taxon>
        <taxon>Fungi</taxon>
        <taxon>Dikarya</taxon>
        <taxon>Ascomycota</taxon>
        <taxon>Pezizomycotina</taxon>
        <taxon>Leotiomycetes</taxon>
        <taxon>Helotiales</taxon>
        <taxon>Dermateaceae</taxon>
        <taxon>Coleophoma</taxon>
    </lineage>
</organism>
<keyword evidence="2 3" id="KW-0040">ANK repeat</keyword>
<dbReference type="AlphaFoldDB" id="A0A3D8Q7D1"/>
<evidence type="ECO:0000256" key="2">
    <source>
        <dbReference type="ARBA" id="ARBA00023043"/>
    </source>
</evidence>
<dbReference type="Pfam" id="PF12796">
    <property type="entry name" value="Ank_2"/>
    <property type="match status" value="2"/>
</dbReference>
<dbReference type="SMART" id="SM00248">
    <property type="entry name" value="ANK"/>
    <property type="match status" value="11"/>
</dbReference>
<dbReference type="EMBL" id="PDLN01000022">
    <property type="protein sequence ID" value="RDW57723.1"/>
    <property type="molecule type" value="Genomic_DNA"/>
</dbReference>
<feature type="repeat" description="ANK" evidence="3">
    <location>
        <begin position="845"/>
        <end position="877"/>
    </location>
</feature>
<feature type="repeat" description="ANK" evidence="3">
    <location>
        <begin position="142"/>
        <end position="174"/>
    </location>
</feature>
<dbReference type="PANTHER" id="PTHR24123:SF138">
    <property type="entry name" value="NACHT DOMAIN-CONTAINING PROTEIN"/>
    <property type="match status" value="1"/>
</dbReference>
<protein>
    <submittedName>
        <fullName evidence="4">Uncharacterized protein</fullName>
    </submittedName>
</protein>
<gene>
    <name evidence="4" type="ORF">BP5796_12524</name>
</gene>
<dbReference type="Proteomes" id="UP000256328">
    <property type="component" value="Unassembled WGS sequence"/>
</dbReference>
<accession>A0A3D8Q7D1</accession>
<evidence type="ECO:0000313" key="5">
    <source>
        <dbReference type="Proteomes" id="UP000256328"/>
    </source>
</evidence>
<name>A0A3D8Q7D1_9HELO</name>
<dbReference type="InterPro" id="IPR051165">
    <property type="entry name" value="Multifunctional_ANK_Repeat"/>
</dbReference>
<sequence>MAPAVLFHLTRCTMNIMVGSEGLTMSLIASRSIDRMAAYFNKVIPEVYTDDNVQRSAILVNGSHSERQTELLKLLVYLASNNLILDDRSYFENERKFMKDAEAFAAVMTDAISIVSTLLTADPRIDPDRQAAVFHWRSGRGEPIPSLHYALYRGSLDITRVLVQAGADIHRVDYGGWPPLAIAAMRFPHRQSFQMAQFLLDSGANPNDHVRSGPSIVHLALVAANIELVELLLCSGADVTQRCPGLRAYFALWPPTLVVSSIFYDLWPGLESIGCYDFAASAGVFEYSSGSVHLKLGYDAESVVIHFIGLLKKSHFGLHTLQQSGASVMIIPAARGHTEVLSYLRAEIGQCVHSINGGFSPIYAAVVGNQVKTCEQLLLWGASAQIDIDLRDVRKDVLPTPLHFAVGNGSNELCRLLINYEADFNQLSTVSLREYEHEPSDYFEVYPRRGITYTRLSPVRLATLLHHWKIASDLVELGATATGDDLAEAVKYGQMQLVEQLLRQQIHPDSAVQQGVTALEAAISNGHISITTQLLHAGATVKSIPVASIFILQDVSTIKSLLQSLPISWECGKGRSYLENAILGGNKDVLALALSLNLSEYDSGALCAAVSQESQDPSTANKAILINLSLEATAVSIAAYYGRFDITDKLLSSHGQRIRGNLAVMPEKEFWYTRDSSSEVPVLAEAESHLLQEKMEKWNGWYTSPYRGIPPLFLPVKRKNESMIEALLDYGYKVDGLTLKAAICYKLPNSLLEKLIEKCDDVDGKCLGEFSTPLQVAARYGNRALVEKLLASGADLHTSRHLGGSHIDGYTALISAVRAGHIDLVCLLLQRGADVNQRVETEYDGAYTALQVAVSIGYIGIAKQLLDYGANINSRRAPYLTFPGQGTTLEQASYEGRLDIVQLLLDRGVCTEGYDRVQYVQAFLIAEKSGHGAVAQLLRNHRAWSVEDENIRAELDEYEIQLESFFIHPKEFCEAELVEVVRKSRESHSFPHRWWKGGPSTQSILNAIFNAEGISEDTDDSMTDSDDSLTDSDDGAVELESHSHDAILVDSTLPAHVISDDHEALEPCGSNWEGAHRLQEELSAEWLMSSSFEPELKGETVFDEEQACTQGFPQTKDYYSTETSAWERSLVASQDDDDDRRKEILADMMGEKEAPFREVEWML</sequence>
<dbReference type="SUPFAM" id="SSF48403">
    <property type="entry name" value="Ankyrin repeat"/>
    <property type="match status" value="3"/>
</dbReference>
<evidence type="ECO:0000256" key="1">
    <source>
        <dbReference type="ARBA" id="ARBA00022737"/>
    </source>
</evidence>
<proteinExistence type="predicted"/>
<feature type="repeat" description="ANK" evidence="3">
    <location>
        <begin position="808"/>
        <end position="840"/>
    </location>
</feature>
<reference evidence="4 5" key="1">
    <citation type="journal article" date="2018" name="IMA Fungus">
        <title>IMA Genome-F 9: Draft genome sequence of Annulohypoxylon stygium, Aspergillus mulundensis, Berkeleyomyces basicola (syn. Thielaviopsis basicola), Ceratocystis smalleyi, two Cercospora beticola strains, Coleophoma cylindrospora, Fusarium fracticaudum, Phialophora cf. hyalina, and Morchella septimelata.</title>
        <authorList>
            <person name="Wingfield B.D."/>
            <person name="Bills G.F."/>
            <person name="Dong Y."/>
            <person name="Huang W."/>
            <person name="Nel W.J."/>
            <person name="Swalarsk-Parry B.S."/>
            <person name="Vaghefi N."/>
            <person name="Wilken P.M."/>
            <person name="An Z."/>
            <person name="de Beer Z.W."/>
            <person name="De Vos L."/>
            <person name="Chen L."/>
            <person name="Duong T.A."/>
            <person name="Gao Y."/>
            <person name="Hammerbacher A."/>
            <person name="Kikkert J.R."/>
            <person name="Li Y."/>
            <person name="Li H."/>
            <person name="Li K."/>
            <person name="Li Q."/>
            <person name="Liu X."/>
            <person name="Ma X."/>
            <person name="Naidoo K."/>
            <person name="Pethybridge S.J."/>
            <person name="Sun J."/>
            <person name="Steenkamp E.T."/>
            <person name="van der Nest M.A."/>
            <person name="van Wyk S."/>
            <person name="Wingfield M.J."/>
            <person name="Xiong C."/>
            <person name="Yue Q."/>
            <person name="Zhang X."/>
        </authorList>
    </citation>
    <scope>NUCLEOTIDE SEQUENCE [LARGE SCALE GENOMIC DNA]</scope>
    <source>
        <strain evidence="4 5">BP5796</strain>
    </source>
</reference>
<feature type="repeat" description="ANK" evidence="3">
    <location>
        <begin position="212"/>
        <end position="244"/>
    </location>
</feature>
<evidence type="ECO:0000256" key="3">
    <source>
        <dbReference type="PROSITE-ProRule" id="PRU00023"/>
    </source>
</evidence>
<dbReference type="PROSITE" id="PS50088">
    <property type="entry name" value="ANK_REPEAT"/>
    <property type="match status" value="7"/>
</dbReference>
<dbReference type="PANTHER" id="PTHR24123">
    <property type="entry name" value="ANKYRIN REPEAT-CONTAINING"/>
    <property type="match status" value="1"/>
</dbReference>
<dbReference type="InterPro" id="IPR002110">
    <property type="entry name" value="Ankyrin_rpt"/>
</dbReference>
<feature type="repeat" description="ANK" evidence="3">
    <location>
        <begin position="769"/>
        <end position="801"/>
    </location>
</feature>
<dbReference type="PROSITE" id="PS50297">
    <property type="entry name" value="ANK_REP_REGION"/>
    <property type="match status" value="7"/>
</dbReference>
<evidence type="ECO:0000313" key="4">
    <source>
        <dbReference type="EMBL" id="RDW57723.1"/>
    </source>
</evidence>
<dbReference type="OrthoDB" id="3543260at2759"/>
<dbReference type="Pfam" id="PF13606">
    <property type="entry name" value="Ank_3"/>
    <property type="match status" value="1"/>
</dbReference>
<feature type="repeat" description="ANK" evidence="3">
    <location>
        <begin position="400"/>
        <end position="429"/>
    </location>
</feature>
<dbReference type="InterPro" id="IPR036770">
    <property type="entry name" value="Ankyrin_rpt-contain_sf"/>
</dbReference>